<sequence>MAASRGWVGRLRRLLTGALSGRAGGPSAPSGTAPGGTARTRRRPRSEPRPTPASTSRHVALPDHVGPVATEYAPVLDGDADPGEIVWTWVPYEDDARQGKDRPVLVVGRDGPVLLALMLTSKDHDRDAAGEARRGRHWLDIGAGPWDNRRRPSEVRLDRVLRVDPTTVRREGAMVDRALFDQVVAAMAAVRGR</sequence>
<evidence type="ECO:0000256" key="3">
    <source>
        <dbReference type="SAM" id="MobiDB-lite"/>
    </source>
</evidence>
<reference evidence="4 5" key="1">
    <citation type="submission" date="2023-06" db="EMBL/GenBank/DDBJ databases">
        <title>Cellulomonas sp. MW4 Whole genome sequence.</title>
        <authorList>
            <person name="Park S."/>
        </authorList>
    </citation>
    <scope>NUCLEOTIDE SEQUENCE [LARGE SCALE GENOMIC DNA]</scope>
    <source>
        <strain evidence="4 5">MW4</strain>
    </source>
</reference>
<dbReference type="RefSeq" id="WP_289453307.1">
    <property type="nucleotide sequence ID" value="NZ_JAUCGQ010000001.1"/>
</dbReference>
<dbReference type="Gene3D" id="2.30.30.110">
    <property type="match status" value="1"/>
</dbReference>
<gene>
    <name evidence="4" type="ORF">QRT04_02505</name>
</gene>
<accession>A0ABT7SC82</accession>
<protein>
    <submittedName>
        <fullName evidence="4">Type II toxin-antitoxin system PemK/MazF family toxin</fullName>
        <ecNumber evidence="4">3.1.-.-</ecNumber>
    </submittedName>
</protein>
<proteinExistence type="inferred from homology"/>
<dbReference type="SUPFAM" id="SSF50118">
    <property type="entry name" value="Cell growth inhibitor/plasmid maintenance toxic component"/>
    <property type="match status" value="1"/>
</dbReference>
<feature type="compositionally biased region" description="Low complexity" evidence="3">
    <location>
        <begin position="25"/>
        <end position="38"/>
    </location>
</feature>
<evidence type="ECO:0000256" key="2">
    <source>
        <dbReference type="ARBA" id="ARBA00022649"/>
    </source>
</evidence>
<dbReference type="Pfam" id="PF02452">
    <property type="entry name" value="PemK_toxin"/>
    <property type="match status" value="1"/>
</dbReference>
<organism evidence="4 5">
    <name type="scientific">Cellulomonas alba</name>
    <dbReference type="NCBI Taxonomy" id="3053467"/>
    <lineage>
        <taxon>Bacteria</taxon>
        <taxon>Bacillati</taxon>
        <taxon>Actinomycetota</taxon>
        <taxon>Actinomycetes</taxon>
        <taxon>Micrococcales</taxon>
        <taxon>Cellulomonadaceae</taxon>
        <taxon>Cellulomonas</taxon>
    </lineage>
</organism>
<evidence type="ECO:0000313" key="4">
    <source>
        <dbReference type="EMBL" id="MDM7853790.1"/>
    </source>
</evidence>
<dbReference type="EMBL" id="JAUCGQ010000001">
    <property type="protein sequence ID" value="MDM7853790.1"/>
    <property type="molecule type" value="Genomic_DNA"/>
</dbReference>
<evidence type="ECO:0000256" key="1">
    <source>
        <dbReference type="ARBA" id="ARBA00007521"/>
    </source>
</evidence>
<keyword evidence="2" id="KW-1277">Toxin-antitoxin system</keyword>
<feature type="region of interest" description="Disordered" evidence="3">
    <location>
        <begin position="18"/>
        <end position="66"/>
    </location>
</feature>
<keyword evidence="5" id="KW-1185">Reference proteome</keyword>
<dbReference type="InterPro" id="IPR003477">
    <property type="entry name" value="PemK-like"/>
</dbReference>
<evidence type="ECO:0000313" key="5">
    <source>
        <dbReference type="Proteomes" id="UP001529338"/>
    </source>
</evidence>
<comment type="similarity">
    <text evidence="1">Belongs to the PemK/MazF family.</text>
</comment>
<keyword evidence="4" id="KW-0378">Hydrolase</keyword>
<comment type="caution">
    <text evidence="4">The sequence shown here is derived from an EMBL/GenBank/DDBJ whole genome shotgun (WGS) entry which is preliminary data.</text>
</comment>
<dbReference type="Proteomes" id="UP001529338">
    <property type="component" value="Unassembled WGS sequence"/>
</dbReference>
<dbReference type="GO" id="GO:0016787">
    <property type="term" value="F:hydrolase activity"/>
    <property type="evidence" value="ECO:0007669"/>
    <property type="project" value="UniProtKB-KW"/>
</dbReference>
<name>A0ABT7SC82_9CELL</name>
<dbReference type="EC" id="3.1.-.-" evidence="4"/>
<dbReference type="InterPro" id="IPR011067">
    <property type="entry name" value="Plasmid_toxin/cell-grow_inhib"/>
</dbReference>